<comment type="similarity">
    <text evidence="2 10">Belongs to the glutamate--cysteine ligase type 3 family.</text>
</comment>
<comment type="pathway">
    <text evidence="1 10">Sulfur metabolism; glutathione biosynthesis; glutathione from L-cysteine and L-glutamate: step 1/2.</text>
</comment>
<dbReference type="EMBL" id="CAJOBA010043028">
    <property type="protein sequence ID" value="CAF4143480.1"/>
    <property type="molecule type" value="Genomic_DNA"/>
</dbReference>
<evidence type="ECO:0000313" key="12">
    <source>
        <dbReference type="EMBL" id="CAF4143480.1"/>
    </source>
</evidence>
<reference evidence="11" key="1">
    <citation type="submission" date="2021-02" db="EMBL/GenBank/DDBJ databases">
        <authorList>
            <person name="Nowell W R."/>
        </authorList>
    </citation>
    <scope>NUCLEOTIDE SEQUENCE</scope>
</reference>
<dbReference type="PANTHER" id="PTHR11164">
    <property type="entry name" value="GLUTAMATE CYSTEINE LIGASE"/>
    <property type="match status" value="1"/>
</dbReference>
<dbReference type="SUPFAM" id="SSF55931">
    <property type="entry name" value="Glutamine synthetase/guanido kinase"/>
    <property type="match status" value="1"/>
</dbReference>
<dbReference type="GO" id="GO:0017109">
    <property type="term" value="C:glutamate-cysteine ligase complex"/>
    <property type="evidence" value="ECO:0007669"/>
    <property type="project" value="TreeGrafter"/>
</dbReference>
<dbReference type="Proteomes" id="UP000677228">
    <property type="component" value="Unassembled WGS sequence"/>
</dbReference>
<dbReference type="EC" id="6.3.2.2" evidence="3 10"/>
<evidence type="ECO:0000256" key="1">
    <source>
        <dbReference type="ARBA" id="ARBA00005006"/>
    </source>
</evidence>
<name>A0A8S2EYP7_9BILA</name>
<accession>A0A8S2EYP7</accession>
<evidence type="ECO:0000256" key="9">
    <source>
        <dbReference type="ARBA" id="ARBA00032122"/>
    </source>
</evidence>
<keyword evidence="4 10" id="KW-0436">Ligase</keyword>
<dbReference type="Proteomes" id="UP000682733">
    <property type="component" value="Unassembled WGS sequence"/>
</dbReference>
<evidence type="ECO:0000313" key="11">
    <source>
        <dbReference type="EMBL" id="CAF1332071.1"/>
    </source>
</evidence>
<dbReference type="InterPro" id="IPR014746">
    <property type="entry name" value="Gln_synth/guanido_kin_cat_dom"/>
</dbReference>
<keyword evidence="5 10" id="KW-0317">Glutathione biosynthesis</keyword>
<evidence type="ECO:0000256" key="2">
    <source>
        <dbReference type="ARBA" id="ARBA00008100"/>
    </source>
</evidence>
<sequence>MGLLTEGRQLSWEEIKSQREQIRQYGVDQFIYLYKIFENRKHDCFSWGDEVEFTLVRFDHANKKVQLLLKAHELLPTLSEKNKELSENECHIVWHPEACNYVVEGVPEKPYGFLPIHFNTVEANMKLRRQQVQNILDKDEYILNISAFPRLGSPAFTYPILKNDPLNSVELSLFFPDDVMSPVHPRTRQLAKNLIARRKAKISVNIPIYPDTNTTKPFREDLSIYGVDSADYTVNCLDDHIHLDSSSSGWGCSCLQVTFQAECLEECGFLYDQLIPLTPIMLALSAACPIWRGYLADIDCRWKILCESADDRTLEEQGLKPLKNDRFTIKKSRFASTDCYISESSSKYNDIKVVVDQKIFKKLISNGIYLIFLSNLLFSMFFSIDIDETLAQHIAHIFIRDPLVILEEQLHPKEGETNTYHFEVSNTGILIPNRDASLSTTSREYMRAESRQGIHHYTYE</sequence>
<dbReference type="Pfam" id="PF03074">
    <property type="entry name" value="GCS"/>
    <property type="match status" value="1"/>
</dbReference>
<dbReference type="InterPro" id="IPR004308">
    <property type="entry name" value="GCS"/>
</dbReference>
<evidence type="ECO:0000256" key="3">
    <source>
        <dbReference type="ARBA" id="ARBA00012220"/>
    </source>
</evidence>
<dbReference type="GO" id="GO:0006750">
    <property type="term" value="P:glutathione biosynthetic process"/>
    <property type="evidence" value="ECO:0007669"/>
    <property type="project" value="UniProtKB-UniRule"/>
</dbReference>
<evidence type="ECO:0000256" key="10">
    <source>
        <dbReference type="RuleBase" id="RU367135"/>
    </source>
</evidence>
<proteinExistence type="inferred from homology"/>
<dbReference type="FunFam" id="3.30.590.50:FF:000002">
    <property type="entry name" value="Glutamate--cysteine ligase catalytic subunit"/>
    <property type="match status" value="1"/>
</dbReference>
<evidence type="ECO:0000256" key="4">
    <source>
        <dbReference type="ARBA" id="ARBA00022598"/>
    </source>
</evidence>
<dbReference type="PANTHER" id="PTHR11164:SF0">
    <property type="entry name" value="GLUTAMATE--CYSTEINE LIGASE CATALYTIC SUBUNIT"/>
    <property type="match status" value="1"/>
</dbReference>
<organism evidence="11 13">
    <name type="scientific">Didymodactylos carnosus</name>
    <dbReference type="NCBI Taxonomy" id="1234261"/>
    <lineage>
        <taxon>Eukaryota</taxon>
        <taxon>Metazoa</taxon>
        <taxon>Spiralia</taxon>
        <taxon>Gnathifera</taxon>
        <taxon>Rotifera</taxon>
        <taxon>Eurotatoria</taxon>
        <taxon>Bdelloidea</taxon>
        <taxon>Philodinida</taxon>
        <taxon>Philodinidae</taxon>
        <taxon>Didymodactylos</taxon>
    </lineage>
</organism>
<evidence type="ECO:0000256" key="5">
    <source>
        <dbReference type="ARBA" id="ARBA00022684"/>
    </source>
</evidence>
<dbReference type="EMBL" id="CAJNOK010021405">
    <property type="protein sequence ID" value="CAF1332071.1"/>
    <property type="molecule type" value="Genomic_DNA"/>
</dbReference>
<evidence type="ECO:0000256" key="8">
    <source>
        <dbReference type="ARBA" id="ARBA00030585"/>
    </source>
</evidence>
<dbReference type="GO" id="GO:0005524">
    <property type="term" value="F:ATP binding"/>
    <property type="evidence" value="ECO:0007669"/>
    <property type="project" value="UniProtKB-UniRule"/>
</dbReference>
<dbReference type="Gene3D" id="3.30.590.50">
    <property type="match status" value="1"/>
</dbReference>
<keyword evidence="7 10" id="KW-0067">ATP-binding</keyword>
<comment type="caution">
    <text evidence="11">The sequence shown here is derived from an EMBL/GenBank/DDBJ whole genome shotgun (WGS) entry which is preliminary data.</text>
</comment>
<comment type="catalytic activity">
    <reaction evidence="10">
        <text>L-cysteine + L-glutamate + ATP = gamma-L-glutamyl-L-cysteine + ADP + phosphate + H(+)</text>
        <dbReference type="Rhea" id="RHEA:13285"/>
        <dbReference type="ChEBI" id="CHEBI:15378"/>
        <dbReference type="ChEBI" id="CHEBI:29985"/>
        <dbReference type="ChEBI" id="CHEBI:30616"/>
        <dbReference type="ChEBI" id="CHEBI:35235"/>
        <dbReference type="ChEBI" id="CHEBI:43474"/>
        <dbReference type="ChEBI" id="CHEBI:58173"/>
        <dbReference type="ChEBI" id="CHEBI:456216"/>
        <dbReference type="EC" id="6.3.2.2"/>
    </reaction>
</comment>
<evidence type="ECO:0000256" key="7">
    <source>
        <dbReference type="ARBA" id="ARBA00022840"/>
    </source>
</evidence>
<keyword evidence="6 10" id="KW-0547">Nucleotide-binding</keyword>
<evidence type="ECO:0000256" key="6">
    <source>
        <dbReference type="ARBA" id="ARBA00022741"/>
    </source>
</evidence>
<protein>
    <recommendedName>
        <fullName evidence="3 10">Glutamate--cysteine ligase</fullName>
        <ecNumber evidence="3 10">6.3.2.2</ecNumber>
    </recommendedName>
    <alternativeName>
        <fullName evidence="9 10">Gamma-ECS</fullName>
    </alternativeName>
    <alternativeName>
        <fullName evidence="8 10">Gamma-glutamylcysteine synthetase</fullName>
    </alternativeName>
</protein>
<dbReference type="GO" id="GO:0004357">
    <property type="term" value="F:glutamate-cysteine ligase activity"/>
    <property type="evidence" value="ECO:0007669"/>
    <property type="project" value="UniProtKB-UniRule"/>
</dbReference>
<gene>
    <name evidence="11" type="ORF">OVA965_LOCUS29935</name>
    <name evidence="12" type="ORF">TMI583_LOCUS30729</name>
</gene>
<evidence type="ECO:0000313" key="13">
    <source>
        <dbReference type="Proteomes" id="UP000677228"/>
    </source>
</evidence>
<dbReference type="AlphaFoldDB" id="A0A8S2EYP7"/>